<sequence>MNNRSVKMALVAASCSIGLAACAGPTDTAFPSQDLATTPDGTFPNVENLRRVEPGMTKAQVYPLIGPPHFHESVFHVRVWNYLFHFPNETDARKTLTCEYQIQFDDHNRVSRTRWNDPACERFAPAKIATHADDTSGAKENAQ</sequence>
<dbReference type="Gene3D" id="3.30.1450.10">
    <property type="match status" value="1"/>
</dbReference>
<keyword evidence="1 3" id="KW-0732">Signal</keyword>
<dbReference type="GO" id="GO:0019867">
    <property type="term" value="C:outer membrane"/>
    <property type="evidence" value="ECO:0007669"/>
    <property type="project" value="InterPro"/>
</dbReference>
<dbReference type="PROSITE" id="PS51257">
    <property type="entry name" value="PROKAR_LIPOPROTEIN"/>
    <property type="match status" value="1"/>
</dbReference>
<evidence type="ECO:0000256" key="1">
    <source>
        <dbReference type="ARBA" id="ARBA00022729"/>
    </source>
</evidence>
<dbReference type="AlphaFoldDB" id="A0A2N7VD31"/>
<keyword evidence="6" id="KW-1185">Reference proteome</keyword>
<dbReference type="Proteomes" id="UP000235616">
    <property type="component" value="Unassembled WGS sequence"/>
</dbReference>
<dbReference type="Pfam" id="PF04355">
    <property type="entry name" value="BamE"/>
    <property type="match status" value="1"/>
</dbReference>
<evidence type="ECO:0000256" key="2">
    <source>
        <dbReference type="ARBA" id="ARBA00023136"/>
    </source>
</evidence>
<evidence type="ECO:0000259" key="4">
    <source>
        <dbReference type="Pfam" id="PF04355"/>
    </source>
</evidence>
<proteinExistence type="predicted"/>
<organism evidence="5 6">
    <name type="scientific">Trinickia dabaoshanensis</name>
    <dbReference type="NCBI Taxonomy" id="564714"/>
    <lineage>
        <taxon>Bacteria</taxon>
        <taxon>Pseudomonadati</taxon>
        <taxon>Pseudomonadota</taxon>
        <taxon>Betaproteobacteria</taxon>
        <taxon>Burkholderiales</taxon>
        <taxon>Burkholderiaceae</taxon>
        <taxon>Trinickia</taxon>
    </lineage>
</organism>
<dbReference type="InterPro" id="IPR007450">
    <property type="entry name" value="BamE_dom"/>
</dbReference>
<keyword evidence="2" id="KW-0472">Membrane</keyword>
<protein>
    <submittedName>
        <fullName evidence="5">Outer membrane protein assembly factor BamE</fullName>
    </submittedName>
</protein>
<evidence type="ECO:0000256" key="3">
    <source>
        <dbReference type="SAM" id="SignalP"/>
    </source>
</evidence>
<feature type="signal peptide" evidence="3">
    <location>
        <begin position="1"/>
        <end position="23"/>
    </location>
</feature>
<dbReference type="InterPro" id="IPR037873">
    <property type="entry name" value="BamE-like"/>
</dbReference>
<gene>
    <name evidence="5" type="ORF">C0Z18_28855</name>
</gene>
<evidence type="ECO:0000313" key="5">
    <source>
        <dbReference type="EMBL" id="PMS15066.1"/>
    </source>
</evidence>
<dbReference type="OrthoDB" id="9782229at2"/>
<feature type="chain" id="PRO_5014989702" evidence="3">
    <location>
        <begin position="24"/>
        <end position="143"/>
    </location>
</feature>
<evidence type="ECO:0000313" key="6">
    <source>
        <dbReference type="Proteomes" id="UP000235616"/>
    </source>
</evidence>
<accession>A0A2N7VD31</accession>
<reference evidence="5 6" key="1">
    <citation type="submission" date="2018-01" db="EMBL/GenBank/DDBJ databases">
        <title>Whole genome analyses suggest that Burkholderia sensu lato contains two further novel genera in the rhizoxinica-symbiotica group Mycetohabitans gen. nov., and Trinickia gen. nov.: implications for the evolution of diazotrophy and nodulation in the Burkholderiaceae.</title>
        <authorList>
            <person name="Estrada-de los Santos P."/>
            <person name="Palmer M."/>
            <person name="Chavez-Ramirez B."/>
            <person name="Beukes C."/>
            <person name="Steenkamp E.T."/>
            <person name="Hirsch A.M."/>
            <person name="Manyaka P."/>
            <person name="Maluk M."/>
            <person name="Lafos M."/>
            <person name="Crook M."/>
            <person name="Gross E."/>
            <person name="Simon M.F."/>
            <person name="Bueno dos Reis Junior F."/>
            <person name="Poole P.S."/>
            <person name="Venter S.N."/>
            <person name="James E.K."/>
        </authorList>
    </citation>
    <scope>NUCLEOTIDE SEQUENCE [LARGE SCALE GENOMIC DNA]</scope>
    <source>
        <strain evidence="5 6">GIMN1.004</strain>
    </source>
</reference>
<dbReference type="EMBL" id="PNYA01000036">
    <property type="protein sequence ID" value="PMS15066.1"/>
    <property type="molecule type" value="Genomic_DNA"/>
</dbReference>
<name>A0A2N7VD31_9BURK</name>
<comment type="caution">
    <text evidence="5">The sequence shown here is derived from an EMBL/GenBank/DDBJ whole genome shotgun (WGS) entry which is preliminary data.</text>
</comment>
<feature type="domain" description="Outer membrane protein assembly factor BamE" evidence="4">
    <location>
        <begin position="41"/>
        <end position="112"/>
    </location>
</feature>
<dbReference type="RefSeq" id="WP_102648886.1">
    <property type="nucleotide sequence ID" value="NZ_PNYA01000036.1"/>
</dbReference>